<comment type="caution">
    <text evidence="2">The sequence shown here is derived from an EMBL/GenBank/DDBJ whole genome shotgun (WGS) entry which is preliminary data.</text>
</comment>
<proteinExistence type="predicted"/>
<evidence type="ECO:0000256" key="1">
    <source>
        <dbReference type="SAM" id="MobiDB-lite"/>
    </source>
</evidence>
<sequence>MAVFCAYEATFISIKQPKQEPRSKSAGANVPRQPCPDRSYVESLEERASALAFLESERSEQSEGSAGHPELCFKPCLYLAYGSGACPRRSSCSFCHLPHPKRAASCSGSWARRIFWHWYSHTCVPRRSQAQTAYWASWRLTWHLSPPPMR</sequence>
<evidence type="ECO:0000313" key="3">
    <source>
        <dbReference type="Proteomes" id="UP001178507"/>
    </source>
</evidence>
<dbReference type="EMBL" id="CAUJNA010000013">
    <property type="protein sequence ID" value="CAJ1370374.1"/>
    <property type="molecule type" value="Genomic_DNA"/>
</dbReference>
<gene>
    <name evidence="2" type="ORF">EVOR1521_LOCUS949</name>
</gene>
<evidence type="ECO:0008006" key="4">
    <source>
        <dbReference type="Google" id="ProtNLM"/>
    </source>
</evidence>
<protein>
    <recommendedName>
        <fullName evidence="4">C3H1-type domain-containing protein</fullName>
    </recommendedName>
</protein>
<dbReference type="AlphaFoldDB" id="A0AA36HL61"/>
<reference evidence="2" key="1">
    <citation type="submission" date="2023-08" db="EMBL/GenBank/DDBJ databases">
        <authorList>
            <person name="Chen Y."/>
            <person name="Shah S."/>
            <person name="Dougan E. K."/>
            <person name="Thang M."/>
            <person name="Chan C."/>
        </authorList>
    </citation>
    <scope>NUCLEOTIDE SEQUENCE</scope>
</reference>
<name>A0AA36HL61_9DINO</name>
<keyword evidence="3" id="KW-1185">Reference proteome</keyword>
<organism evidence="2 3">
    <name type="scientific">Effrenium voratum</name>
    <dbReference type="NCBI Taxonomy" id="2562239"/>
    <lineage>
        <taxon>Eukaryota</taxon>
        <taxon>Sar</taxon>
        <taxon>Alveolata</taxon>
        <taxon>Dinophyceae</taxon>
        <taxon>Suessiales</taxon>
        <taxon>Symbiodiniaceae</taxon>
        <taxon>Effrenium</taxon>
    </lineage>
</organism>
<evidence type="ECO:0000313" key="2">
    <source>
        <dbReference type="EMBL" id="CAJ1370374.1"/>
    </source>
</evidence>
<dbReference type="Proteomes" id="UP001178507">
    <property type="component" value="Unassembled WGS sequence"/>
</dbReference>
<feature type="region of interest" description="Disordered" evidence="1">
    <location>
        <begin position="17"/>
        <end position="37"/>
    </location>
</feature>
<accession>A0AA36HL61</accession>